<name>A0A921ST40_9FIRM</name>
<dbReference type="Proteomes" id="UP000760668">
    <property type="component" value="Unassembled WGS sequence"/>
</dbReference>
<protein>
    <submittedName>
        <fullName evidence="1">Uncharacterized protein</fullName>
    </submittedName>
</protein>
<proteinExistence type="predicted"/>
<reference evidence="1" key="2">
    <citation type="submission" date="2021-09" db="EMBL/GenBank/DDBJ databases">
        <authorList>
            <person name="Gilroy R."/>
        </authorList>
    </citation>
    <scope>NUCLEOTIDE SEQUENCE</scope>
    <source>
        <strain evidence="1">CHK179-5677</strain>
    </source>
</reference>
<reference evidence="1" key="1">
    <citation type="journal article" date="2021" name="PeerJ">
        <title>Extensive microbial diversity within the chicken gut microbiome revealed by metagenomics and culture.</title>
        <authorList>
            <person name="Gilroy R."/>
            <person name="Ravi A."/>
            <person name="Getino M."/>
            <person name="Pursley I."/>
            <person name="Horton D.L."/>
            <person name="Alikhan N.F."/>
            <person name="Baker D."/>
            <person name="Gharbi K."/>
            <person name="Hall N."/>
            <person name="Watson M."/>
            <person name="Adriaenssens E.M."/>
            <person name="Foster-Nyarko E."/>
            <person name="Jarju S."/>
            <person name="Secka A."/>
            <person name="Antonio M."/>
            <person name="Oren A."/>
            <person name="Chaudhuri R.R."/>
            <person name="La Ragione R."/>
            <person name="Hildebrand F."/>
            <person name="Pallen M.J."/>
        </authorList>
    </citation>
    <scope>NUCLEOTIDE SEQUENCE</scope>
    <source>
        <strain evidence="1">CHK179-5677</strain>
    </source>
</reference>
<organism evidence="1 2">
    <name type="scientific">Pseudoflavonifractor capillosus</name>
    <dbReference type="NCBI Taxonomy" id="106588"/>
    <lineage>
        <taxon>Bacteria</taxon>
        <taxon>Bacillati</taxon>
        <taxon>Bacillota</taxon>
        <taxon>Clostridia</taxon>
        <taxon>Eubacteriales</taxon>
        <taxon>Oscillospiraceae</taxon>
        <taxon>Pseudoflavonifractor</taxon>
    </lineage>
</organism>
<comment type="caution">
    <text evidence="1">The sequence shown here is derived from an EMBL/GenBank/DDBJ whole genome shotgun (WGS) entry which is preliminary data.</text>
</comment>
<dbReference type="RefSeq" id="WP_294532964.1">
    <property type="nucleotide sequence ID" value="NZ_DYUC01000088.1"/>
</dbReference>
<sequence>MRLPSKRTVKTAAACALGAAVLLFPGSVLMLAAGAALGFWGCIRLEQRDHESQ</sequence>
<gene>
    <name evidence="1" type="ORF">K8V01_08920</name>
</gene>
<accession>A0A921ST40</accession>
<evidence type="ECO:0000313" key="2">
    <source>
        <dbReference type="Proteomes" id="UP000760668"/>
    </source>
</evidence>
<dbReference type="AlphaFoldDB" id="A0A921ST40"/>
<evidence type="ECO:0000313" key="1">
    <source>
        <dbReference type="EMBL" id="HJG87128.1"/>
    </source>
</evidence>
<dbReference type="EMBL" id="DYUC01000088">
    <property type="protein sequence ID" value="HJG87128.1"/>
    <property type="molecule type" value="Genomic_DNA"/>
</dbReference>